<evidence type="ECO:0000313" key="1">
    <source>
        <dbReference type="EMBL" id="GMH17006.1"/>
    </source>
</evidence>
<dbReference type="AlphaFoldDB" id="A0AAD3SU98"/>
<accession>A0AAD3SU98</accession>
<dbReference type="EMBL" id="BSYO01000017">
    <property type="protein sequence ID" value="GMH17006.1"/>
    <property type="molecule type" value="Genomic_DNA"/>
</dbReference>
<comment type="caution">
    <text evidence="1">The sequence shown here is derived from an EMBL/GenBank/DDBJ whole genome shotgun (WGS) entry which is preliminary data.</text>
</comment>
<dbReference type="Proteomes" id="UP001279734">
    <property type="component" value="Unassembled WGS sequence"/>
</dbReference>
<proteinExistence type="predicted"/>
<sequence>MEGKPQQQILTEIENENLSDGRFVETTQLYKHLSEEVAFTSAVEDEQQEFVRKHQQYKLLSSSILQPVVPKYENNQEYGDGIRWDGHVGGTIGETLEQSTWEMDTLSGFGKGRSSLRSRCNHLQSLKPLNSLEICLMAQLYKDMLKWSMCLVPIHHQNQH</sequence>
<evidence type="ECO:0000313" key="2">
    <source>
        <dbReference type="Proteomes" id="UP001279734"/>
    </source>
</evidence>
<keyword evidence="2" id="KW-1185">Reference proteome</keyword>
<name>A0AAD3SU98_NEPGR</name>
<organism evidence="1 2">
    <name type="scientific">Nepenthes gracilis</name>
    <name type="common">Slender pitcher plant</name>
    <dbReference type="NCBI Taxonomy" id="150966"/>
    <lineage>
        <taxon>Eukaryota</taxon>
        <taxon>Viridiplantae</taxon>
        <taxon>Streptophyta</taxon>
        <taxon>Embryophyta</taxon>
        <taxon>Tracheophyta</taxon>
        <taxon>Spermatophyta</taxon>
        <taxon>Magnoliopsida</taxon>
        <taxon>eudicotyledons</taxon>
        <taxon>Gunneridae</taxon>
        <taxon>Pentapetalae</taxon>
        <taxon>Caryophyllales</taxon>
        <taxon>Nepenthaceae</taxon>
        <taxon>Nepenthes</taxon>
    </lineage>
</organism>
<gene>
    <name evidence="1" type="ORF">Nepgr_018847</name>
</gene>
<reference evidence="1" key="1">
    <citation type="submission" date="2023-05" db="EMBL/GenBank/DDBJ databases">
        <title>Nepenthes gracilis genome sequencing.</title>
        <authorList>
            <person name="Fukushima K."/>
        </authorList>
    </citation>
    <scope>NUCLEOTIDE SEQUENCE</scope>
    <source>
        <strain evidence="1">SING2019-196</strain>
    </source>
</reference>
<protein>
    <submittedName>
        <fullName evidence="1">Uncharacterized protein</fullName>
    </submittedName>
</protein>